<keyword evidence="5 7" id="KW-1133">Transmembrane helix</keyword>
<dbReference type="Proteomes" id="UP000195781">
    <property type="component" value="Unassembled WGS sequence"/>
</dbReference>
<comment type="similarity">
    <text evidence="2">Belongs to the CpsC/CapA family.</text>
</comment>
<dbReference type="EMBL" id="NFIE01000021">
    <property type="protein sequence ID" value="OUN86255.1"/>
    <property type="molecule type" value="Genomic_DNA"/>
</dbReference>
<keyword evidence="3" id="KW-1003">Cell membrane</keyword>
<evidence type="ECO:0000256" key="4">
    <source>
        <dbReference type="ARBA" id="ARBA00022692"/>
    </source>
</evidence>
<sequence>MTLLELLQLLRKHLKIVVLLPIACALAMALASVLVMRNTYTAQTDMYVLASSEGESGGALSSDLSASQMLTNDVAQLLKSDRVMSDAAEDLGLPNLNAYDITVSSESTTRVITLSVTGADARGAANVANALAKNVSQVAREVMNVQSVNVIDEAPVPQAPSGPNRPLYIAVAFMAGLFLAVAIVVVLDLVDTRVRTSEQVEELLGVPVIGRIPEMKKVK</sequence>
<dbReference type="InterPro" id="IPR003856">
    <property type="entry name" value="LPS_length_determ_N"/>
</dbReference>
<organism evidence="10 11">
    <name type="scientific">[Collinsella] massiliensis</name>
    <dbReference type="NCBI Taxonomy" id="1232426"/>
    <lineage>
        <taxon>Bacteria</taxon>
        <taxon>Bacillati</taxon>
        <taxon>Actinomycetota</taxon>
        <taxon>Coriobacteriia</taxon>
        <taxon>Coriobacteriales</taxon>
        <taxon>Coriobacteriaceae</taxon>
        <taxon>Enorma</taxon>
    </lineage>
</organism>
<evidence type="ECO:0000313" key="10">
    <source>
        <dbReference type="EMBL" id="OUN86255.1"/>
    </source>
</evidence>
<dbReference type="PANTHER" id="PTHR32309:SF13">
    <property type="entry name" value="FERRIC ENTEROBACTIN TRANSPORT PROTEIN FEPE"/>
    <property type="match status" value="1"/>
</dbReference>
<dbReference type="OrthoDB" id="2360475at2"/>
<comment type="caution">
    <text evidence="10">The sequence shown here is derived from an EMBL/GenBank/DDBJ whole genome shotgun (WGS) entry which is preliminary data.</text>
</comment>
<dbReference type="PANTHER" id="PTHR32309">
    <property type="entry name" value="TYROSINE-PROTEIN KINASE"/>
    <property type="match status" value="1"/>
</dbReference>
<dbReference type="AlphaFoldDB" id="A0A1Y3XL61"/>
<keyword evidence="4 7" id="KW-0812">Transmembrane</keyword>
<accession>A0A1Y3XL61</accession>
<evidence type="ECO:0000256" key="6">
    <source>
        <dbReference type="ARBA" id="ARBA00023136"/>
    </source>
</evidence>
<dbReference type="InterPro" id="IPR050445">
    <property type="entry name" value="Bact_polysacc_biosynth/exp"/>
</dbReference>
<protein>
    <submittedName>
        <fullName evidence="10">Lipopolysaccharide biosynthesis protein</fullName>
    </submittedName>
</protein>
<keyword evidence="11" id="KW-1185">Reference proteome</keyword>
<feature type="domain" description="Polysaccharide chain length determinant N-terminal" evidence="8">
    <location>
        <begin position="2"/>
        <end position="90"/>
    </location>
</feature>
<evidence type="ECO:0000259" key="8">
    <source>
        <dbReference type="Pfam" id="PF02706"/>
    </source>
</evidence>
<dbReference type="Pfam" id="PF02706">
    <property type="entry name" value="Wzz"/>
    <property type="match status" value="1"/>
</dbReference>
<reference evidence="11" key="1">
    <citation type="submission" date="2017-04" db="EMBL/GenBank/DDBJ databases">
        <title>Function of individual gut microbiota members based on whole genome sequencing of pure cultures obtained from chicken caecum.</title>
        <authorList>
            <person name="Medvecky M."/>
            <person name="Cejkova D."/>
            <person name="Polansky O."/>
            <person name="Karasova D."/>
            <person name="Kubasova T."/>
            <person name="Cizek A."/>
            <person name="Rychlik I."/>
        </authorList>
    </citation>
    <scope>NUCLEOTIDE SEQUENCE [LARGE SCALE GENOMIC DNA]</scope>
    <source>
        <strain evidence="11">An5</strain>
    </source>
</reference>
<gene>
    <name evidence="10" type="ORF">B5G02_08760</name>
</gene>
<evidence type="ECO:0000256" key="7">
    <source>
        <dbReference type="SAM" id="Phobius"/>
    </source>
</evidence>
<proteinExistence type="inferred from homology"/>
<evidence type="ECO:0000256" key="2">
    <source>
        <dbReference type="ARBA" id="ARBA00006683"/>
    </source>
</evidence>
<evidence type="ECO:0000313" key="11">
    <source>
        <dbReference type="Proteomes" id="UP000195781"/>
    </source>
</evidence>
<name>A0A1Y3XL61_9ACTN</name>
<evidence type="ECO:0000256" key="5">
    <source>
        <dbReference type="ARBA" id="ARBA00022989"/>
    </source>
</evidence>
<evidence type="ECO:0000256" key="1">
    <source>
        <dbReference type="ARBA" id="ARBA00004651"/>
    </source>
</evidence>
<feature type="transmembrane region" description="Helical" evidence="7">
    <location>
        <begin position="167"/>
        <end position="190"/>
    </location>
</feature>
<feature type="transmembrane region" description="Helical" evidence="7">
    <location>
        <begin position="16"/>
        <end position="36"/>
    </location>
</feature>
<evidence type="ECO:0000259" key="9">
    <source>
        <dbReference type="Pfam" id="PF13807"/>
    </source>
</evidence>
<dbReference type="GO" id="GO:0005886">
    <property type="term" value="C:plasma membrane"/>
    <property type="evidence" value="ECO:0007669"/>
    <property type="project" value="UniProtKB-SubCell"/>
</dbReference>
<dbReference type="Pfam" id="PF13807">
    <property type="entry name" value="GNVR"/>
    <property type="match status" value="1"/>
</dbReference>
<feature type="domain" description="Tyrosine-protein kinase G-rich" evidence="9">
    <location>
        <begin position="135"/>
        <end position="186"/>
    </location>
</feature>
<keyword evidence="6 7" id="KW-0472">Membrane</keyword>
<comment type="subcellular location">
    <subcellularLocation>
        <location evidence="1">Cell membrane</location>
        <topology evidence="1">Multi-pass membrane protein</topology>
    </subcellularLocation>
</comment>
<evidence type="ECO:0000256" key="3">
    <source>
        <dbReference type="ARBA" id="ARBA00022475"/>
    </source>
</evidence>
<dbReference type="InterPro" id="IPR032807">
    <property type="entry name" value="GNVR"/>
</dbReference>
<dbReference type="GO" id="GO:0004713">
    <property type="term" value="F:protein tyrosine kinase activity"/>
    <property type="evidence" value="ECO:0007669"/>
    <property type="project" value="TreeGrafter"/>
</dbReference>
<dbReference type="RefSeq" id="WP_094335940.1">
    <property type="nucleotide sequence ID" value="NZ_NFIE01000021.1"/>
</dbReference>